<dbReference type="InterPro" id="IPR050432">
    <property type="entry name" value="FAD-linked_Oxidoreductases_BP"/>
</dbReference>
<dbReference type="InterPro" id="IPR016166">
    <property type="entry name" value="FAD-bd_PCMH"/>
</dbReference>
<evidence type="ECO:0000256" key="2">
    <source>
        <dbReference type="ARBA" id="ARBA00005466"/>
    </source>
</evidence>
<dbReference type="GO" id="GO:0019139">
    <property type="term" value="F:cytokinin dehydrogenase activity"/>
    <property type="evidence" value="ECO:0007669"/>
    <property type="project" value="UniProtKB-EC"/>
</dbReference>
<dbReference type="GO" id="GO:0009690">
    <property type="term" value="P:cytokinin metabolic process"/>
    <property type="evidence" value="ECO:0007669"/>
    <property type="project" value="InterPro"/>
</dbReference>
<dbReference type="GO" id="GO:0071949">
    <property type="term" value="F:FAD binding"/>
    <property type="evidence" value="ECO:0007669"/>
    <property type="project" value="InterPro"/>
</dbReference>
<evidence type="ECO:0000256" key="5">
    <source>
        <dbReference type="ARBA" id="ARBA00022827"/>
    </source>
</evidence>
<dbReference type="EMBL" id="CAJNOQ010006364">
    <property type="protein sequence ID" value="CAF1132515.1"/>
    <property type="molecule type" value="Genomic_DNA"/>
</dbReference>
<keyword evidence="11" id="KW-1185">Reference proteome</keyword>
<evidence type="ECO:0000313" key="11">
    <source>
        <dbReference type="Proteomes" id="UP000663829"/>
    </source>
</evidence>
<reference evidence="9" key="1">
    <citation type="submission" date="2021-02" db="EMBL/GenBank/DDBJ databases">
        <authorList>
            <person name="Nowell W R."/>
        </authorList>
    </citation>
    <scope>NUCLEOTIDE SEQUENCE</scope>
</reference>
<keyword evidence="4" id="KW-0285">Flavoprotein</keyword>
<dbReference type="Proteomes" id="UP000681722">
    <property type="component" value="Unassembled WGS sequence"/>
</dbReference>
<dbReference type="InterPro" id="IPR006094">
    <property type="entry name" value="Oxid_FAD_bind_N"/>
</dbReference>
<dbReference type="PROSITE" id="PS51387">
    <property type="entry name" value="FAD_PCMH"/>
    <property type="match status" value="1"/>
</dbReference>
<dbReference type="InterPro" id="IPR015345">
    <property type="entry name" value="Cytokinin_DH_FAD/cytokin-bd"/>
</dbReference>
<dbReference type="Gene3D" id="3.30.43.10">
    <property type="entry name" value="Uridine Diphospho-n-acetylenolpyruvylglucosamine Reductase, domain 2"/>
    <property type="match status" value="1"/>
</dbReference>
<dbReference type="InterPro" id="IPR016167">
    <property type="entry name" value="FAD-bd_PCMH_sub1"/>
</dbReference>
<organism evidence="9 11">
    <name type="scientific">Didymodactylos carnosus</name>
    <dbReference type="NCBI Taxonomy" id="1234261"/>
    <lineage>
        <taxon>Eukaryota</taxon>
        <taxon>Metazoa</taxon>
        <taxon>Spiralia</taxon>
        <taxon>Gnathifera</taxon>
        <taxon>Rotifera</taxon>
        <taxon>Eurotatoria</taxon>
        <taxon>Bdelloidea</taxon>
        <taxon>Philodinida</taxon>
        <taxon>Philodinidae</taxon>
        <taxon>Didymodactylos</taxon>
    </lineage>
</organism>
<feature type="chain" id="PRO_5035685138" description="cytokinin dehydrogenase" evidence="7">
    <location>
        <begin position="21"/>
        <end position="503"/>
    </location>
</feature>
<sequence length="503" mass="56104">MFTYIFLFCWYFISFQHVLSESSDSDCLNSFSSLVCKKLANIHFSRTSSLIFNNASFTALSNYSDNFGHLLKLAPAAVLKPGEAKDIVKLIHFVYNFNSKIKNRKTKIYLACRGNGHSTNDQDLLNKTGIILDMSELSSILHINTNKLWIDVEAGILWLKLLKKTLKLNPPLSPRSWTDLLTLSVGGTLSNVGVSGQAGRFGPQISNVLEMDVVTGRGRFITCSPKLNSKLFYAVLGGLGQFGIIVRARIPLRTAPLKARTYTAVYNNIQSFTSDQKMFLNDPKKLFDYVEGSINVSSNPFTFTIELVKYYNNSSTLPTDSYLASISHFKAGSLIGVDSTYFDFLNRLQATVDYLISIGTWNFPHPWLNLWLPASNITEFYNSAVSSSNATLINGPVLLYPIRTNLINSQTSLAFPSDPSNVIFLFAILRTASPEPTAISAAEVDNLRLKTAAIALGGKGLFNVAYTKTEWIQQYGSKYARLSKYKKMYDPLHILSPNQHIFN</sequence>
<feature type="signal peptide" evidence="7">
    <location>
        <begin position="1"/>
        <end position="20"/>
    </location>
</feature>
<dbReference type="Pfam" id="PF01565">
    <property type="entry name" value="FAD_binding_4"/>
    <property type="match status" value="1"/>
</dbReference>
<evidence type="ECO:0000256" key="7">
    <source>
        <dbReference type="SAM" id="SignalP"/>
    </source>
</evidence>
<dbReference type="SUPFAM" id="SSF56176">
    <property type="entry name" value="FAD-binding/transporter-associated domain-like"/>
    <property type="match status" value="1"/>
</dbReference>
<dbReference type="InterPro" id="IPR016164">
    <property type="entry name" value="FAD-linked_Oxase-like_C"/>
</dbReference>
<comment type="similarity">
    <text evidence="2">Belongs to the oxygen-dependent FAD-linked oxidoreductase family.</text>
</comment>
<dbReference type="Proteomes" id="UP000663829">
    <property type="component" value="Unassembled WGS sequence"/>
</dbReference>
<proteinExistence type="inferred from homology"/>
<dbReference type="Pfam" id="PF09265">
    <property type="entry name" value="Cytokin-bind"/>
    <property type="match status" value="1"/>
</dbReference>
<evidence type="ECO:0000256" key="6">
    <source>
        <dbReference type="ARBA" id="ARBA00023002"/>
    </source>
</evidence>
<comment type="caution">
    <text evidence="9">The sequence shown here is derived from an EMBL/GenBank/DDBJ whole genome shotgun (WGS) entry which is preliminary data.</text>
</comment>
<evidence type="ECO:0000259" key="8">
    <source>
        <dbReference type="PROSITE" id="PS51387"/>
    </source>
</evidence>
<dbReference type="Gene3D" id="3.30.465.10">
    <property type="match status" value="1"/>
</dbReference>
<dbReference type="PANTHER" id="PTHR13878:SF53">
    <property type="entry name" value="CYTOKININ DEHYDROGENASE 6"/>
    <property type="match status" value="1"/>
</dbReference>
<evidence type="ECO:0000313" key="10">
    <source>
        <dbReference type="EMBL" id="CAF3896339.1"/>
    </source>
</evidence>
<dbReference type="AlphaFoldDB" id="A0A814RI00"/>
<name>A0A814RI00_9BILA</name>
<dbReference type="InterPro" id="IPR016169">
    <property type="entry name" value="FAD-bd_PCMH_sub2"/>
</dbReference>
<dbReference type="SUPFAM" id="SSF55103">
    <property type="entry name" value="FAD-linked oxidases, C-terminal domain"/>
    <property type="match status" value="1"/>
</dbReference>
<evidence type="ECO:0000313" key="9">
    <source>
        <dbReference type="EMBL" id="CAF1132515.1"/>
    </source>
</evidence>
<dbReference type="EMBL" id="CAJOBC010006364">
    <property type="protein sequence ID" value="CAF3896339.1"/>
    <property type="molecule type" value="Genomic_DNA"/>
</dbReference>
<evidence type="ECO:0000256" key="3">
    <source>
        <dbReference type="ARBA" id="ARBA00011928"/>
    </source>
</evidence>
<dbReference type="PANTHER" id="PTHR13878">
    <property type="entry name" value="GULONOLACTONE OXIDASE"/>
    <property type="match status" value="1"/>
</dbReference>
<dbReference type="Gene3D" id="3.40.462.10">
    <property type="entry name" value="FAD-linked oxidases, C-terminal domain"/>
    <property type="match status" value="1"/>
</dbReference>
<dbReference type="InterPro" id="IPR016170">
    <property type="entry name" value="Cytok_DH_C_sf"/>
</dbReference>
<keyword evidence="5" id="KW-0274">FAD</keyword>
<keyword evidence="7" id="KW-0732">Signal</keyword>
<evidence type="ECO:0000256" key="4">
    <source>
        <dbReference type="ARBA" id="ARBA00022630"/>
    </source>
</evidence>
<evidence type="ECO:0000256" key="1">
    <source>
        <dbReference type="ARBA" id="ARBA00001974"/>
    </source>
</evidence>
<dbReference type="OrthoDB" id="415825at2759"/>
<keyword evidence="6" id="KW-0560">Oxidoreductase</keyword>
<feature type="domain" description="FAD-binding PCMH-type" evidence="8">
    <location>
        <begin position="71"/>
        <end position="255"/>
    </location>
</feature>
<comment type="cofactor">
    <cofactor evidence="1">
        <name>FAD</name>
        <dbReference type="ChEBI" id="CHEBI:57692"/>
    </cofactor>
</comment>
<protein>
    <recommendedName>
        <fullName evidence="3">cytokinin dehydrogenase</fullName>
        <ecNumber evidence="3">1.5.99.12</ecNumber>
    </recommendedName>
</protein>
<gene>
    <name evidence="9" type="ORF">GPM918_LOCUS20272</name>
    <name evidence="10" type="ORF">SRO942_LOCUS20269</name>
</gene>
<accession>A0A814RI00</accession>
<dbReference type="EC" id="1.5.99.12" evidence="3"/>
<dbReference type="InterPro" id="IPR036318">
    <property type="entry name" value="FAD-bd_PCMH-like_sf"/>
</dbReference>